<dbReference type="EMBL" id="UHIO01000001">
    <property type="protein sequence ID" value="SUP42503.1"/>
    <property type="molecule type" value="Genomic_DNA"/>
</dbReference>
<feature type="transmembrane region" description="Helical" evidence="2">
    <location>
        <begin position="60"/>
        <end position="80"/>
    </location>
</feature>
<feature type="region of interest" description="Disordered" evidence="1">
    <location>
        <begin position="104"/>
        <end position="131"/>
    </location>
</feature>
<evidence type="ECO:0008006" key="5">
    <source>
        <dbReference type="Google" id="ProtNLM"/>
    </source>
</evidence>
<sequence length="225" mass="24438">MNKTSDNMEKRIRSVKTWLDKAEQAYADDSTTKGQLQLMLAKAEMQHLDEKQTVTWWQRIGYWPLVMGVLIVLGGTYFAWQGTGASVLPNTTSVERKQELEPAFSDTSNTVTTIGSPSDSDKDITNDSVTNSSANTTTTVKAIPTVDSDNVTHPIVTSEVESSQPVIESNQVDSPSTVANSTYEASASTATVNTQTNETVTTPVISTTQIQEAVREGGRSLRGQE</sequence>
<keyword evidence="2" id="KW-0472">Membrane</keyword>
<accession>A0A380NLS5</accession>
<proteinExistence type="predicted"/>
<evidence type="ECO:0000313" key="4">
    <source>
        <dbReference type="Proteomes" id="UP000255367"/>
    </source>
</evidence>
<evidence type="ECO:0000313" key="3">
    <source>
        <dbReference type="EMBL" id="SUP42503.1"/>
    </source>
</evidence>
<name>A0A380NLS5_9FIRM</name>
<gene>
    <name evidence="3" type="ORF">NCTC12020_00877</name>
</gene>
<protein>
    <recommendedName>
        <fullName evidence="5">Preprotein translocase subunit SecG</fullName>
    </recommendedName>
</protein>
<dbReference type="RefSeq" id="WP_115310087.1">
    <property type="nucleotide sequence ID" value="NZ_UHIO01000001.1"/>
</dbReference>
<feature type="compositionally biased region" description="Polar residues" evidence="1">
    <location>
        <begin position="105"/>
        <end position="118"/>
    </location>
</feature>
<keyword evidence="2" id="KW-1133">Transmembrane helix</keyword>
<evidence type="ECO:0000256" key="2">
    <source>
        <dbReference type="SAM" id="Phobius"/>
    </source>
</evidence>
<keyword evidence="4" id="KW-1185">Reference proteome</keyword>
<reference evidence="3 4" key="1">
    <citation type="submission" date="2018-06" db="EMBL/GenBank/DDBJ databases">
        <authorList>
            <consortium name="Pathogen Informatics"/>
            <person name="Doyle S."/>
        </authorList>
    </citation>
    <scope>NUCLEOTIDE SEQUENCE [LARGE SCALE GENOMIC DNA]</scope>
    <source>
        <strain evidence="3 4">NCTC12020</strain>
    </source>
</reference>
<organism evidence="3 4">
    <name type="scientific">Veillonella criceti</name>
    <dbReference type="NCBI Taxonomy" id="103891"/>
    <lineage>
        <taxon>Bacteria</taxon>
        <taxon>Bacillati</taxon>
        <taxon>Bacillota</taxon>
        <taxon>Negativicutes</taxon>
        <taxon>Veillonellales</taxon>
        <taxon>Veillonellaceae</taxon>
        <taxon>Veillonella</taxon>
    </lineage>
</organism>
<dbReference type="Proteomes" id="UP000255367">
    <property type="component" value="Unassembled WGS sequence"/>
</dbReference>
<evidence type="ECO:0000256" key="1">
    <source>
        <dbReference type="SAM" id="MobiDB-lite"/>
    </source>
</evidence>
<keyword evidence="2" id="KW-0812">Transmembrane</keyword>
<dbReference type="AlphaFoldDB" id="A0A380NLS5"/>
<dbReference type="OrthoDB" id="1629525at2"/>